<protein>
    <submittedName>
        <fullName evidence="4">Response regulator</fullName>
    </submittedName>
</protein>
<evidence type="ECO:0000256" key="2">
    <source>
        <dbReference type="PROSITE-ProRule" id="PRU00169"/>
    </source>
</evidence>
<gene>
    <name evidence="4" type="ORF">C7C56_005225</name>
</gene>
<evidence type="ECO:0000313" key="4">
    <source>
        <dbReference type="EMBL" id="PWF54774.1"/>
    </source>
</evidence>
<dbReference type="Gene3D" id="3.40.50.2300">
    <property type="match status" value="1"/>
</dbReference>
<sequence length="124" mass="13353">MNETTTVLIVDDSRVSRLMVRQFVLSKAPDWHIIEAATGEEAIGAVANLAPALPRLILIDLNMPGMGGMAAAEQLRRSCPGTHISLLTANVQNATRQRANEAGIGFMEKPITEARIHQLIAVLA</sequence>
<dbReference type="AlphaFoldDB" id="A0A2U2I4N3"/>
<reference evidence="4 5" key="1">
    <citation type="submission" date="2018-04" db="EMBL/GenBank/DDBJ databases">
        <title>Massilia violaceinigra sp. nov., a novel purple-pigmented bacterium isolated from Tianshan glacier, Xinjiang, China.</title>
        <authorList>
            <person name="Wang H."/>
        </authorList>
    </citation>
    <scope>NUCLEOTIDE SEQUENCE [LARGE SCALE GENOMIC DNA]</scope>
    <source>
        <strain evidence="4 5">B448-2</strain>
    </source>
</reference>
<feature type="modified residue" description="4-aspartylphosphate" evidence="2">
    <location>
        <position position="60"/>
    </location>
</feature>
<name>A0A2U2I4N3_9BURK</name>
<dbReference type="OrthoDB" id="9801101at2"/>
<organism evidence="4 5">
    <name type="scientific">Massilia glaciei</name>
    <dbReference type="NCBI Taxonomy" id="1524097"/>
    <lineage>
        <taxon>Bacteria</taxon>
        <taxon>Pseudomonadati</taxon>
        <taxon>Pseudomonadota</taxon>
        <taxon>Betaproteobacteria</taxon>
        <taxon>Burkholderiales</taxon>
        <taxon>Oxalobacteraceae</taxon>
        <taxon>Telluria group</taxon>
        <taxon>Massilia</taxon>
    </lineage>
</organism>
<dbReference type="PANTHER" id="PTHR44591">
    <property type="entry name" value="STRESS RESPONSE REGULATOR PROTEIN 1"/>
    <property type="match status" value="1"/>
</dbReference>
<dbReference type="SMART" id="SM00448">
    <property type="entry name" value="REC"/>
    <property type="match status" value="1"/>
</dbReference>
<feature type="domain" description="Response regulatory" evidence="3">
    <location>
        <begin position="6"/>
        <end position="124"/>
    </location>
</feature>
<dbReference type="InterPro" id="IPR001789">
    <property type="entry name" value="Sig_transdc_resp-reg_receiver"/>
</dbReference>
<dbReference type="CDD" id="cd17546">
    <property type="entry name" value="REC_hyHK_CKI1_RcsC-like"/>
    <property type="match status" value="1"/>
</dbReference>
<evidence type="ECO:0000313" key="5">
    <source>
        <dbReference type="Proteomes" id="UP000241421"/>
    </source>
</evidence>
<evidence type="ECO:0000259" key="3">
    <source>
        <dbReference type="PROSITE" id="PS50110"/>
    </source>
</evidence>
<keyword evidence="1 2" id="KW-0597">Phosphoprotein</keyword>
<dbReference type="RefSeq" id="WP_106756422.1">
    <property type="nucleotide sequence ID" value="NZ_PXWF02000070.1"/>
</dbReference>
<dbReference type="PROSITE" id="PS50110">
    <property type="entry name" value="RESPONSE_REGULATORY"/>
    <property type="match status" value="1"/>
</dbReference>
<evidence type="ECO:0000256" key="1">
    <source>
        <dbReference type="ARBA" id="ARBA00022553"/>
    </source>
</evidence>
<dbReference type="InterPro" id="IPR011006">
    <property type="entry name" value="CheY-like_superfamily"/>
</dbReference>
<dbReference type="SUPFAM" id="SSF52172">
    <property type="entry name" value="CheY-like"/>
    <property type="match status" value="1"/>
</dbReference>
<proteinExistence type="predicted"/>
<dbReference type="PANTHER" id="PTHR44591:SF3">
    <property type="entry name" value="RESPONSE REGULATORY DOMAIN-CONTAINING PROTEIN"/>
    <property type="match status" value="1"/>
</dbReference>
<dbReference type="InterPro" id="IPR050595">
    <property type="entry name" value="Bact_response_regulator"/>
</dbReference>
<dbReference type="Proteomes" id="UP000241421">
    <property type="component" value="Unassembled WGS sequence"/>
</dbReference>
<dbReference type="Pfam" id="PF00072">
    <property type="entry name" value="Response_reg"/>
    <property type="match status" value="1"/>
</dbReference>
<keyword evidence="5" id="KW-1185">Reference proteome</keyword>
<comment type="caution">
    <text evidence="4">The sequence shown here is derived from an EMBL/GenBank/DDBJ whole genome shotgun (WGS) entry which is preliminary data.</text>
</comment>
<dbReference type="EMBL" id="PXWF02000070">
    <property type="protein sequence ID" value="PWF54774.1"/>
    <property type="molecule type" value="Genomic_DNA"/>
</dbReference>
<dbReference type="GO" id="GO:0000160">
    <property type="term" value="P:phosphorelay signal transduction system"/>
    <property type="evidence" value="ECO:0007669"/>
    <property type="project" value="InterPro"/>
</dbReference>
<accession>A0A2U2I4N3</accession>